<dbReference type="Proteomes" id="UP000095576">
    <property type="component" value="Unassembled WGS sequence"/>
</dbReference>
<organism evidence="1 2">
    <name type="scientific">Bacteroides thetaiotaomicron</name>
    <dbReference type="NCBI Taxonomy" id="818"/>
    <lineage>
        <taxon>Bacteria</taxon>
        <taxon>Pseudomonadati</taxon>
        <taxon>Bacteroidota</taxon>
        <taxon>Bacteroidia</taxon>
        <taxon>Bacteroidales</taxon>
        <taxon>Bacteroidaceae</taxon>
        <taxon>Bacteroides</taxon>
    </lineage>
</organism>
<dbReference type="AlphaFoldDB" id="A0A174KQM1"/>
<evidence type="ECO:0000313" key="2">
    <source>
        <dbReference type="Proteomes" id="UP000095576"/>
    </source>
</evidence>
<accession>A0A174KQM1</accession>
<dbReference type="InterPro" id="IPR024363">
    <property type="entry name" value="DUF3853"/>
</dbReference>
<dbReference type="RefSeq" id="WP_055298988.1">
    <property type="nucleotide sequence ID" value="NZ_CZAP01000003.1"/>
</dbReference>
<gene>
    <name evidence="1" type="ORF">ERS852511_01250</name>
</gene>
<sequence length="105" mass="11308">MEEKLNLNQLLQKPIAMMTGEELCFLITKSVESTEAATPQVASKGNYYGIEGIARVFGCSVPTANRIKKSGIIDKAITQIGRKIVVDADLALALAKESGGIRIKE</sequence>
<reference evidence="1 2" key="1">
    <citation type="submission" date="2015-09" db="EMBL/GenBank/DDBJ databases">
        <authorList>
            <consortium name="Pathogen Informatics"/>
        </authorList>
    </citation>
    <scope>NUCLEOTIDE SEQUENCE [LARGE SCALE GENOMIC DNA]</scope>
    <source>
        <strain evidence="1 2">2789STDY5834899</strain>
    </source>
</reference>
<evidence type="ECO:0000313" key="1">
    <source>
        <dbReference type="EMBL" id="CUP14504.1"/>
    </source>
</evidence>
<name>A0A174KQM1_BACT4</name>
<proteinExistence type="predicted"/>
<dbReference type="EMBL" id="CZAP01000003">
    <property type="protein sequence ID" value="CUP14504.1"/>
    <property type="molecule type" value="Genomic_DNA"/>
</dbReference>
<protein>
    <submittedName>
        <fullName evidence="1">Protein of uncharacterized function (DUF3853)</fullName>
    </submittedName>
</protein>
<dbReference type="Pfam" id="PF12964">
    <property type="entry name" value="DUF3853"/>
    <property type="match status" value="1"/>
</dbReference>